<dbReference type="Proteomes" id="UP001374535">
    <property type="component" value="Chromosome 2"/>
</dbReference>
<gene>
    <name evidence="2" type="ORF">V8G54_006678</name>
</gene>
<dbReference type="AlphaFoldDB" id="A0AAQ3P1Z7"/>
<dbReference type="EMBL" id="CP144699">
    <property type="protein sequence ID" value="WVZ19356.1"/>
    <property type="molecule type" value="Genomic_DNA"/>
</dbReference>
<organism evidence="2 3">
    <name type="scientific">Vigna mungo</name>
    <name type="common">Black gram</name>
    <name type="synonym">Phaseolus mungo</name>
    <dbReference type="NCBI Taxonomy" id="3915"/>
    <lineage>
        <taxon>Eukaryota</taxon>
        <taxon>Viridiplantae</taxon>
        <taxon>Streptophyta</taxon>
        <taxon>Embryophyta</taxon>
        <taxon>Tracheophyta</taxon>
        <taxon>Spermatophyta</taxon>
        <taxon>Magnoliopsida</taxon>
        <taxon>eudicotyledons</taxon>
        <taxon>Gunneridae</taxon>
        <taxon>Pentapetalae</taxon>
        <taxon>rosids</taxon>
        <taxon>fabids</taxon>
        <taxon>Fabales</taxon>
        <taxon>Fabaceae</taxon>
        <taxon>Papilionoideae</taxon>
        <taxon>50 kb inversion clade</taxon>
        <taxon>NPAAA clade</taxon>
        <taxon>indigoferoid/millettioid clade</taxon>
        <taxon>Phaseoleae</taxon>
        <taxon>Vigna</taxon>
    </lineage>
</organism>
<feature type="compositionally biased region" description="Basic and acidic residues" evidence="1">
    <location>
        <begin position="50"/>
        <end position="63"/>
    </location>
</feature>
<dbReference type="InterPro" id="IPR053098">
    <property type="entry name" value="Petuviruses_polyprotein"/>
</dbReference>
<name>A0AAQ3P1Z7_VIGMU</name>
<keyword evidence="3" id="KW-1185">Reference proteome</keyword>
<proteinExistence type="predicted"/>
<feature type="compositionally biased region" description="Basic residues" evidence="1">
    <location>
        <begin position="64"/>
        <end position="76"/>
    </location>
</feature>
<reference evidence="2 3" key="1">
    <citation type="journal article" date="2023" name="Life. Sci Alliance">
        <title>Evolutionary insights into 3D genome organization and epigenetic landscape of Vigna mungo.</title>
        <authorList>
            <person name="Junaid A."/>
            <person name="Singh B."/>
            <person name="Bhatia S."/>
        </authorList>
    </citation>
    <scope>NUCLEOTIDE SEQUENCE [LARGE SCALE GENOMIC DNA]</scope>
    <source>
        <strain evidence="2">Urdbean</strain>
    </source>
</reference>
<evidence type="ECO:0000313" key="3">
    <source>
        <dbReference type="Proteomes" id="UP001374535"/>
    </source>
</evidence>
<protein>
    <submittedName>
        <fullName evidence="2">Uncharacterized protein</fullName>
    </submittedName>
</protein>
<sequence length="117" mass="13978">MTKEAIDKLCRQHQYFSDLMNNKGKFGRAYKKSYLEIKCKDKCSCQNKKNKGDKPSKWKEKNLKFFKKKNFRKKSQGQRCYQSSPPHPNMKFRSYQQSSTSMSKQLHTSTLEHKKRS</sequence>
<dbReference type="PANTHER" id="PTHR48435:SF1">
    <property type="entry name" value="POLYPROTEIN"/>
    <property type="match status" value="1"/>
</dbReference>
<feature type="region of interest" description="Disordered" evidence="1">
    <location>
        <begin position="45"/>
        <end position="117"/>
    </location>
</feature>
<feature type="compositionally biased region" description="Polar residues" evidence="1">
    <location>
        <begin position="94"/>
        <end position="109"/>
    </location>
</feature>
<dbReference type="PANTHER" id="PTHR48435">
    <property type="entry name" value="POLYPROTEIN"/>
    <property type="match status" value="1"/>
</dbReference>
<accession>A0AAQ3P1Z7</accession>
<evidence type="ECO:0000313" key="2">
    <source>
        <dbReference type="EMBL" id="WVZ19356.1"/>
    </source>
</evidence>
<evidence type="ECO:0000256" key="1">
    <source>
        <dbReference type="SAM" id="MobiDB-lite"/>
    </source>
</evidence>